<sequence length="167" mass="19325">MKRDKIHNISTSGFKTPDHYFDTLEAQLYDRLDEKEFLNGENSTGFTVPKNYFDTVENNILRNRESEEKPVISLKPRTTTYSIIGIAASIIFLFGLFFNSDDQINIEAIDTATIENYLYQEDYTSEEFASFFNPNDISETAFIEINLSDDTINEYLESIDTEDFITD</sequence>
<accession>A0ABT7ZTI1</accession>
<evidence type="ECO:0000256" key="1">
    <source>
        <dbReference type="SAM" id="Phobius"/>
    </source>
</evidence>
<keyword evidence="3" id="KW-1185">Reference proteome</keyword>
<keyword evidence="1" id="KW-0472">Membrane</keyword>
<gene>
    <name evidence="2" type="ORF">QMA06_06230</name>
</gene>
<evidence type="ECO:0000313" key="3">
    <source>
        <dbReference type="Proteomes" id="UP001231197"/>
    </source>
</evidence>
<protein>
    <submittedName>
        <fullName evidence="2">Uncharacterized protein</fullName>
    </submittedName>
</protein>
<name>A0ABT7ZTI1_9FLAO</name>
<proteinExistence type="predicted"/>
<keyword evidence="1" id="KW-1133">Transmembrane helix</keyword>
<dbReference type="RefSeq" id="WP_290206007.1">
    <property type="nucleotide sequence ID" value="NZ_JASDDK010000002.1"/>
</dbReference>
<feature type="transmembrane region" description="Helical" evidence="1">
    <location>
        <begin position="79"/>
        <end position="98"/>
    </location>
</feature>
<dbReference type="Proteomes" id="UP001231197">
    <property type="component" value="Unassembled WGS sequence"/>
</dbReference>
<comment type="caution">
    <text evidence="2">The sequence shown here is derived from an EMBL/GenBank/DDBJ whole genome shotgun (WGS) entry which is preliminary data.</text>
</comment>
<evidence type="ECO:0000313" key="2">
    <source>
        <dbReference type="EMBL" id="MDN3492310.1"/>
    </source>
</evidence>
<organism evidence="2 3">
    <name type="scientific">Winogradskyella bathintestinalis</name>
    <dbReference type="NCBI Taxonomy" id="3035208"/>
    <lineage>
        <taxon>Bacteria</taxon>
        <taxon>Pseudomonadati</taxon>
        <taxon>Bacteroidota</taxon>
        <taxon>Flavobacteriia</taxon>
        <taxon>Flavobacteriales</taxon>
        <taxon>Flavobacteriaceae</taxon>
        <taxon>Winogradskyella</taxon>
    </lineage>
</organism>
<reference evidence="2 3" key="1">
    <citation type="journal article" date="2023" name="Int. J. Syst. Evol. Microbiol.">
        <title>Winogradskyella bathintestinalis sp. nov., isolated from the intestine of the deep-sea loosejaw dragonfish, Malacosteus niger.</title>
        <authorList>
            <person name="Uniacke-Lowe S."/>
            <person name="Johnson C.N."/>
            <person name="Stanton C."/>
            <person name="Hill C."/>
            <person name="Ross P."/>
        </authorList>
    </citation>
    <scope>NUCLEOTIDE SEQUENCE [LARGE SCALE GENOMIC DNA]</scope>
    <source>
        <strain evidence="2 3">APC 3343</strain>
    </source>
</reference>
<dbReference type="EMBL" id="JASDDK010000002">
    <property type="protein sequence ID" value="MDN3492310.1"/>
    <property type="molecule type" value="Genomic_DNA"/>
</dbReference>
<keyword evidence="1" id="KW-0812">Transmembrane</keyword>